<accession>A0ABZ0VE14</accession>
<name>A0ABZ0VE14_9MICO</name>
<evidence type="ECO:0000256" key="1">
    <source>
        <dbReference type="SAM" id="Phobius"/>
    </source>
</evidence>
<feature type="transmembrane region" description="Helical" evidence="1">
    <location>
        <begin position="306"/>
        <end position="327"/>
    </location>
</feature>
<keyword evidence="3" id="KW-1185">Reference proteome</keyword>
<keyword evidence="1" id="KW-1133">Transmembrane helix</keyword>
<dbReference type="EMBL" id="CP139779">
    <property type="protein sequence ID" value="WQB71163.1"/>
    <property type="molecule type" value="Genomic_DNA"/>
</dbReference>
<gene>
    <name evidence="2" type="ORF">T9R20_04125</name>
</gene>
<protein>
    <submittedName>
        <fullName evidence="2">DUF916 domain-containing protein</fullName>
    </submittedName>
</protein>
<keyword evidence="1" id="KW-0812">Transmembrane</keyword>
<keyword evidence="1" id="KW-0472">Membrane</keyword>
<organism evidence="2 3">
    <name type="scientific">Microbacterium invictum</name>
    <dbReference type="NCBI Taxonomy" id="515415"/>
    <lineage>
        <taxon>Bacteria</taxon>
        <taxon>Bacillati</taxon>
        <taxon>Actinomycetota</taxon>
        <taxon>Actinomycetes</taxon>
        <taxon>Micrococcales</taxon>
        <taxon>Microbacteriaceae</taxon>
        <taxon>Microbacterium</taxon>
    </lineage>
</organism>
<dbReference type="Proteomes" id="UP001324533">
    <property type="component" value="Chromosome"/>
</dbReference>
<evidence type="ECO:0000313" key="3">
    <source>
        <dbReference type="Proteomes" id="UP001324533"/>
    </source>
</evidence>
<proteinExistence type="predicted"/>
<reference evidence="2 3" key="1">
    <citation type="submission" date="2023-06" db="EMBL/GenBank/DDBJ databases">
        <title>Rock-solubilizing bacteria, Microbacterium invictum, promotes re-establishment of vegetation in rocky wasteland by accelerating rock bio-weathering and reshaping soil bacterial community.</title>
        <authorList>
            <person name="Liu C."/>
        </authorList>
    </citation>
    <scope>NUCLEOTIDE SEQUENCE [LARGE SCALE GENOMIC DNA]</scope>
    <source>
        <strain evidence="2 3">X-18</strain>
    </source>
</reference>
<sequence length="353" mass="36407">MLSSDSFLRPSRVLAAIAAITAIVGTPGVAWGASGDTGGDDAGIRWSVTPADETGPDGRTAAEHTLDPGEGIDDYFAVRNVSDADVTFALTAADGFYTRNGRFDILASGEESVDSGTWISLPEEVTVPAGQVAVVPFRIDVPDQAEPGDHAAGITASVLSIGATDDGTSVGVESRVGFRVLTRVTGEITPIAALAGGGAAYTLSWNPFRPGSVTVSFEVVNEGNTRLLVDGEAAAGAGTSTFPEDGTPQELLPGDARPFTVVIDDVWPLFFVPATVSVGAESVTMDGATSEVAPVQAEIPVWAVPWPQLAVLLGVVLVAVAIIGGRLRSRRRLDSLLAEAREEGRRSVAAAPE</sequence>
<dbReference type="RefSeq" id="WP_322411281.1">
    <property type="nucleotide sequence ID" value="NZ_CP139779.1"/>
</dbReference>
<evidence type="ECO:0000313" key="2">
    <source>
        <dbReference type="EMBL" id="WQB71163.1"/>
    </source>
</evidence>